<evidence type="ECO:0000256" key="1">
    <source>
        <dbReference type="ARBA" id="ARBA00004651"/>
    </source>
</evidence>
<evidence type="ECO:0000256" key="5">
    <source>
        <dbReference type="ARBA" id="ARBA00023136"/>
    </source>
</evidence>
<dbReference type="InterPro" id="IPR002797">
    <property type="entry name" value="Polysacc_synth"/>
</dbReference>
<dbReference type="OrthoDB" id="9775950at2"/>
<dbReference type="Pfam" id="PF01943">
    <property type="entry name" value="Polysacc_synt"/>
    <property type="match status" value="1"/>
</dbReference>
<keyword evidence="4 6" id="KW-1133">Transmembrane helix</keyword>
<reference evidence="7 8" key="1">
    <citation type="submission" date="2018-03" db="EMBL/GenBank/DDBJ databases">
        <title>Genomic Encyclopedia of Type Strains, Phase III (KMG-III): the genomes of soil and plant-associated and newly described type strains.</title>
        <authorList>
            <person name="Whitman W."/>
        </authorList>
    </citation>
    <scope>NUCLEOTIDE SEQUENCE [LARGE SCALE GENOMIC DNA]</scope>
    <source>
        <strain evidence="7 8">CGMCC 1.07653</strain>
    </source>
</reference>
<keyword evidence="2" id="KW-1003">Cell membrane</keyword>
<dbReference type="PIRSF" id="PIRSF038958">
    <property type="entry name" value="PG_synth_SpoVB"/>
    <property type="match status" value="1"/>
</dbReference>
<dbReference type="EMBL" id="PYAV01000004">
    <property type="protein sequence ID" value="PSL48525.1"/>
    <property type="molecule type" value="Genomic_DNA"/>
</dbReference>
<evidence type="ECO:0000313" key="7">
    <source>
        <dbReference type="EMBL" id="PSL48525.1"/>
    </source>
</evidence>
<feature type="transmembrane region" description="Helical" evidence="6">
    <location>
        <begin position="354"/>
        <end position="372"/>
    </location>
</feature>
<organism evidence="7 8">
    <name type="scientific">Salsuginibacillus halophilus</name>
    <dbReference type="NCBI Taxonomy" id="517424"/>
    <lineage>
        <taxon>Bacteria</taxon>
        <taxon>Bacillati</taxon>
        <taxon>Bacillota</taxon>
        <taxon>Bacilli</taxon>
        <taxon>Bacillales</taxon>
        <taxon>Bacillaceae</taxon>
        <taxon>Salsuginibacillus</taxon>
    </lineage>
</organism>
<dbReference type="GO" id="GO:0005886">
    <property type="term" value="C:plasma membrane"/>
    <property type="evidence" value="ECO:0007669"/>
    <property type="project" value="UniProtKB-SubCell"/>
</dbReference>
<dbReference type="AlphaFoldDB" id="A0A2P8HQN4"/>
<proteinExistence type="predicted"/>
<dbReference type="Proteomes" id="UP000242310">
    <property type="component" value="Unassembled WGS sequence"/>
</dbReference>
<name>A0A2P8HQN4_9BACI</name>
<feature type="transmembrane region" description="Helical" evidence="6">
    <location>
        <begin position="477"/>
        <end position="497"/>
    </location>
</feature>
<dbReference type="CDD" id="cd13124">
    <property type="entry name" value="MATE_SpoVB_like"/>
    <property type="match status" value="1"/>
</dbReference>
<keyword evidence="3 6" id="KW-0812">Transmembrane</keyword>
<dbReference type="InterPro" id="IPR050833">
    <property type="entry name" value="Poly_Biosynth_Transport"/>
</dbReference>
<feature type="transmembrane region" description="Helical" evidence="6">
    <location>
        <begin position="282"/>
        <end position="306"/>
    </location>
</feature>
<evidence type="ECO:0000256" key="6">
    <source>
        <dbReference type="SAM" id="Phobius"/>
    </source>
</evidence>
<feature type="transmembrane region" description="Helical" evidence="6">
    <location>
        <begin position="231"/>
        <end position="251"/>
    </location>
</feature>
<feature type="transmembrane region" description="Helical" evidence="6">
    <location>
        <begin position="83"/>
        <end position="105"/>
    </location>
</feature>
<comment type="subcellular location">
    <subcellularLocation>
        <location evidence="1">Cell membrane</location>
        <topology evidence="1">Multi-pass membrane protein</topology>
    </subcellularLocation>
</comment>
<dbReference type="InterPro" id="IPR024923">
    <property type="entry name" value="PG_synth_SpoVB"/>
</dbReference>
<dbReference type="RefSeq" id="WP_106588093.1">
    <property type="nucleotide sequence ID" value="NZ_PYAV01000004.1"/>
</dbReference>
<comment type="caution">
    <text evidence="7">The sequence shown here is derived from an EMBL/GenBank/DDBJ whole genome shotgun (WGS) entry which is preliminary data.</text>
</comment>
<keyword evidence="8" id="KW-1185">Reference proteome</keyword>
<feature type="transmembrane region" description="Helical" evidence="6">
    <location>
        <begin position="327"/>
        <end position="348"/>
    </location>
</feature>
<evidence type="ECO:0000256" key="2">
    <source>
        <dbReference type="ARBA" id="ARBA00022475"/>
    </source>
</evidence>
<protein>
    <submittedName>
        <fullName evidence="7">O-antigen/teichoic acid export membrane protein</fullName>
    </submittedName>
</protein>
<evidence type="ECO:0000256" key="3">
    <source>
        <dbReference type="ARBA" id="ARBA00022692"/>
    </source>
</evidence>
<dbReference type="PANTHER" id="PTHR30250:SF29">
    <property type="entry name" value="POLYSACCHARIDE BIOSYNTHESIS PROTEIN C-TERMINAL DOMAIN-CONTAINING PROTEIN"/>
    <property type="match status" value="1"/>
</dbReference>
<feature type="transmembrane region" description="Helical" evidence="6">
    <location>
        <begin position="444"/>
        <end position="465"/>
    </location>
</feature>
<feature type="transmembrane region" description="Helical" evidence="6">
    <location>
        <begin position="39"/>
        <end position="62"/>
    </location>
</feature>
<dbReference type="PANTHER" id="PTHR30250">
    <property type="entry name" value="PST FAMILY PREDICTED COLANIC ACID TRANSPORTER"/>
    <property type="match status" value="1"/>
</dbReference>
<feature type="transmembrane region" description="Helical" evidence="6">
    <location>
        <begin position="412"/>
        <end position="432"/>
    </location>
</feature>
<sequence length="517" mass="54724">MAQTLIKSALFLTAATFLSKVLGSVFRIPLQNIAGDDVFGIFSMVYPVYMAVLIITVAGIPIAISKLISEARFNGGIDDIRDIFASASIVSFSFGVISFLLMFSLADHIALLLGGSYAAEAVRIVSFALIIAPYMAVYRGFFQGYDDMQPTAVSQVLEQLIRVLLLLALAVILVEMQAESSVVAGGVMAGSAVGALASLVYLRRLFVKSSHRPKPQSKFTLIIFRRWSKRILLLALPICAGALVLPILSMIDSVTVPLQLHSYGYSADAVPDAFGVYSRGTALVQIAVVFASALILPLIPAVTGALARGEEQGAAGLIEKSMKLSHLTALPAAAGLFALTAPLNLAFFGSLDGHWAIAVLHLSAAPMAYAIVTTGMLQGVNQPVRAAAVVIGGALVKAGLNVWLVPIYGLEAAAGTTLGVYTFIAFIHTAMIRKRLAYTTQRRVLFVSAIGSLLIAAAVGLPLFVIEIEAWSRLAALIYSGAAVAGGVIIFAAAVWFGRAVTKEDLRQVPGLRRFAR</sequence>
<feature type="transmembrane region" description="Helical" evidence="6">
    <location>
        <begin position="384"/>
        <end position="406"/>
    </location>
</feature>
<feature type="transmembrane region" description="Helical" evidence="6">
    <location>
        <begin position="117"/>
        <end position="138"/>
    </location>
</feature>
<feature type="transmembrane region" description="Helical" evidence="6">
    <location>
        <begin position="182"/>
        <end position="202"/>
    </location>
</feature>
<evidence type="ECO:0000313" key="8">
    <source>
        <dbReference type="Proteomes" id="UP000242310"/>
    </source>
</evidence>
<keyword evidence="5 6" id="KW-0472">Membrane</keyword>
<feature type="transmembrane region" description="Helical" evidence="6">
    <location>
        <begin position="159"/>
        <end position="176"/>
    </location>
</feature>
<accession>A0A2P8HQN4</accession>
<evidence type="ECO:0000256" key="4">
    <source>
        <dbReference type="ARBA" id="ARBA00022989"/>
    </source>
</evidence>
<gene>
    <name evidence="7" type="ORF">B0H94_104126</name>
</gene>